<dbReference type="PANTHER" id="PTHR43611:SF3">
    <property type="entry name" value="FLAVIN MONONUCLEOTIDE HYDROLASE 1, CHLOROPLATIC"/>
    <property type="match status" value="1"/>
</dbReference>
<dbReference type="EMBL" id="JABJNZ010000066">
    <property type="protein sequence ID" value="MBT4870962.1"/>
    <property type="molecule type" value="Genomic_DNA"/>
</dbReference>
<dbReference type="Proteomes" id="UP000722459">
    <property type="component" value="Unassembled WGS sequence"/>
</dbReference>
<name>A0A8T5GGE9_9ARCH</name>
<reference evidence="2" key="1">
    <citation type="journal article" date="2021" name="ISME J.">
        <title>Mercury methylation by metabolically versatile and cosmopolitan marine bacteria.</title>
        <authorList>
            <person name="Lin H."/>
            <person name="Ascher D.B."/>
            <person name="Myung Y."/>
            <person name="Lamborg C.H."/>
            <person name="Hallam S.J."/>
            <person name="Gionfriddo C.M."/>
            <person name="Holt K.E."/>
            <person name="Moreau J.W."/>
        </authorList>
    </citation>
    <scope>NUCLEOTIDE SEQUENCE</scope>
    <source>
        <strain evidence="2">SI075_bin30</strain>
    </source>
</reference>
<dbReference type="NCBIfam" id="TIGR01549">
    <property type="entry name" value="HAD-SF-IA-v1"/>
    <property type="match status" value="1"/>
</dbReference>
<accession>A0A8T5GGE9</accession>
<dbReference type="GO" id="GO:0016787">
    <property type="term" value="F:hydrolase activity"/>
    <property type="evidence" value="ECO:0007669"/>
    <property type="project" value="UniProtKB-KW"/>
</dbReference>
<dbReference type="NCBIfam" id="TIGR01509">
    <property type="entry name" value="HAD-SF-IA-v3"/>
    <property type="match status" value="1"/>
</dbReference>
<dbReference type="SFLD" id="SFLDG01129">
    <property type="entry name" value="C1.5:_HAD__Beta-PGM__Phosphata"/>
    <property type="match status" value="1"/>
</dbReference>
<comment type="caution">
    <text evidence="2">The sequence shown here is derived from an EMBL/GenBank/DDBJ whole genome shotgun (WGS) entry which is preliminary data.</text>
</comment>
<evidence type="ECO:0000256" key="1">
    <source>
        <dbReference type="ARBA" id="ARBA00007958"/>
    </source>
</evidence>
<comment type="similarity">
    <text evidence="1">Belongs to the HAD-like hydrolase superfamily.</text>
</comment>
<keyword evidence="2" id="KW-0378">Hydrolase</keyword>
<evidence type="ECO:0000313" key="3">
    <source>
        <dbReference type="Proteomes" id="UP000722459"/>
    </source>
</evidence>
<dbReference type="InterPro" id="IPR023214">
    <property type="entry name" value="HAD_sf"/>
</dbReference>
<protein>
    <submittedName>
        <fullName evidence="2">HAD family hydrolase</fullName>
    </submittedName>
</protein>
<sequence>MIKAILMDYSGVVSQHGSLFEPMMDFCPNLTTEKSKDLFNTAKVGGMTNEEYMSNYPKEGWEWYFSEATVHEGLMSFLEENKLPLYIASNHVSSLVQKEIDILGVRDYFKEIFISDKLKLAKPNKEFFLEILNRVELTAQEVIFIDDQKRNLATAKEMGMKTIWVNNTKVDPFGDNGDIIPDAEVYNLSKLNELIKELSE</sequence>
<dbReference type="InterPro" id="IPR006439">
    <property type="entry name" value="HAD-SF_hydro_IA"/>
</dbReference>
<gene>
    <name evidence="2" type="ORF">HON47_05290</name>
</gene>
<dbReference type="Pfam" id="PF13419">
    <property type="entry name" value="HAD_2"/>
    <property type="match status" value="1"/>
</dbReference>
<dbReference type="InterPro" id="IPR041492">
    <property type="entry name" value="HAD_2"/>
</dbReference>
<evidence type="ECO:0000313" key="2">
    <source>
        <dbReference type="EMBL" id="MBT4870962.1"/>
    </source>
</evidence>
<organism evidence="2 3">
    <name type="scientific">Candidatus Iainarchaeum sp</name>
    <dbReference type="NCBI Taxonomy" id="3101447"/>
    <lineage>
        <taxon>Archaea</taxon>
        <taxon>Candidatus Iainarchaeota</taxon>
        <taxon>Candidatus Iainarchaeia</taxon>
        <taxon>Candidatus Iainarchaeales</taxon>
        <taxon>Candidatus Iainarchaeaceae</taxon>
        <taxon>Candidatus Iainarchaeum</taxon>
    </lineage>
</organism>
<dbReference type="PANTHER" id="PTHR43611">
    <property type="entry name" value="ALPHA-D-GLUCOSE 1-PHOSPHATE PHOSPHATASE"/>
    <property type="match status" value="1"/>
</dbReference>
<dbReference type="InterPro" id="IPR036412">
    <property type="entry name" value="HAD-like_sf"/>
</dbReference>
<dbReference type="AlphaFoldDB" id="A0A8T5GGE9"/>
<proteinExistence type="inferred from homology"/>
<dbReference type="SFLD" id="SFLDS00003">
    <property type="entry name" value="Haloacid_Dehalogenase"/>
    <property type="match status" value="1"/>
</dbReference>
<dbReference type="Gene3D" id="3.40.50.1000">
    <property type="entry name" value="HAD superfamily/HAD-like"/>
    <property type="match status" value="1"/>
</dbReference>
<dbReference type="SUPFAM" id="SSF56784">
    <property type="entry name" value="HAD-like"/>
    <property type="match status" value="1"/>
</dbReference>